<evidence type="ECO:0000259" key="1">
    <source>
        <dbReference type="Pfam" id="PF13482"/>
    </source>
</evidence>
<name>A0A9E7R9Q5_9EURY</name>
<dbReference type="RefSeq" id="WP_260644159.1">
    <property type="nucleotide sequence ID" value="NZ_CP104004.1"/>
</dbReference>
<dbReference type="Pfam" id="PF14520">
    <property type="entry name" value="HHH_5"/>
    <property type="match status" value="1"/>
</dbReference>
<dbReference type="Gene3D" id="1.10.150.20">
    <property type="entry name" value="5' to 3' exonuclease, C-terminal subdomain"/>
    <property type="match status" value="1"/>
</dbReference>
<feature type="domain" description="YprB ribonuclease H-like" evidence="1">
    <location>
        <begin position="280"/>
        <end position="458"/>
    </location>
</feature>
<dbReference type="SUPFAM" id="SSF47794">
    <property type="entry name" value="Rad51 N-terminal domain-like"/>
    <property type="match status" value="1"/>
</dbReference>
<organism evidence="2 3">
    <name type="scientific">Salinirubellus salinus</name>
    <dbReference type="NCBI Taxonomy" id="1364945"/>
    <lineage>
        <taxon>Archaea</taxon>
        <taxon>Methanobacteriati</taxon>
        <taxon>Methanobacteriota</taxon>
        <taxon>Stenosarchaea group</taxon>
        <taxon>Halobacteria</taxon>
        <taxon>Halobacteriales</taxon>
        <taxon>Natronomonadaceae</taxon>
        <taxon>Salinirubellus</taxon>
    </lineage>
</organism>
<dbReference type="EMBL" id="CP104004">
    <property type="protein sequence ID" value="UWM57068.1"/>
    <property type="molecule type" value="Genomic_DNA"/>
</dbReference>
<gene>
    <name evidence="2" type="ORF">N0B31_21760</name>
</gene>
<proteinExistence type="predicted"/>
<geneLocation type="plasmid" evidence="2 3">
    <name>unnamed1</name>
</geneLocation>
<dbReference type="Pfam" id="PF13482">
    <property type="entry name" value="RNase_H_2"/>
    <property type="match status" value="1"/>
</dbReference>
<dbReference type="Gene3D" id="3.30.420.10">
    <property type="entry name" value="Ribonuclease H-like superfamily/Ribonuclease H"/>
    <property type="match status" value="1"/>
</dbReference>
<accession>A0A9E7R9Q5</accession>
<dbReference type="InterPro" id="IPR036397">
    <property type="entry name" value="RNaseH_sf"/>
</dbReference>
<protein>
    <submittedName>
        <fullName evidence="2">Ribonuclease H-like domain-containing protein</fullName>
    </submittedName>
</protein>
<dbReference type="AlphaFoldDB" id="A0A9E7R9Q5"/>
<dbReference type="GeneID" id="74945108"/>
<sequence>MAGDLGVRLLALRCDALVDATTTAIEDLVDHFDADLIYIVEEKLDMRTVSTVERTASCPVIHTRRSAVHTETVDEITVSIVSSLDFIGGASTARGQGIPDDVDYIICDEVQTSADSVTMDVSLDGLEHLARFQHRIDREVTFLTGAMEASYDFVWQADVDGEGVRLPVRGISPTRRQGAPELACISLDSGGRIAVSTTPADKFGLRALSGVGKGTAPKLARNGYETRDDVAAATERELREVHGIGESKAQSIRQSAHALSEGCVIRLTDEAVPAAEYSPLFIDIETDGLNPSIIWLIGVYDPETDEYVDFIDTEPSRDNPGKATREFVTWLASEYDRTSLIAWNGHNFDFKHLSRFIRGYAPEYADYWSDSVFEYDLFDWAVRKDNAILPGRTNRVEDVAEALGHGRDSAAAAVDGRSLAKTIQRLLVSPERARDVDWDTARAYCEADVRELAAVYESIAEATPGHKRANVPADGNTTQTGLMDF</sequence>
<evidence type="ECO:0000313" key="3">
    <source>
        <dbReference type="Proteomes" id="UP001057580"/>
    </source>
</evidence>
<dbReference type="SUPFAM" id="SSF53098">
    <property type="entry name" value="Ribonuclease H-like"/>
    <property type="match status" value="1"/>
</dbReference>
<dbReference type="Proteomes" id="UP001057580">
    <property type="component" value="Plasmid unnamed1"/>
</dbReference>
<reference evidence="2" key="1">
    <citation type="submission" date="2022-09" db="EMBL/GenBank/DDBJ databases">
        <title>Diverse halophilic archaea isolated from saline environments.</title>
        <authorList>
            <person name="Cui H.-L."/>
        </authorList>
    </citation>
    <scope>NUCLEOTIDE SEQUENCE</scope>
    <source>
        <strain evidence="2">ZS-35-S2</strain>
        <plasmid evidence="2">unnamed1</plasmid>
    </source>
</reference>
<dbReference type="InterPro" id="IPR038720">
    <property type="entry name" value="YprB_RNase_H-like_dom"/>
</dbReference>
<dbReference type="InterPro" id="IPR010995">
    <property type="entry name" value="DNA_repair_Rad51/TF_NusA_a-hlx"/>
</dbReference>
<dbReference type="GO" id="GO:0000166">
    <property type="term" value="F:nucleotide binding"/>
    <property type="evidence" value="ECO:0007669"/>
    <property type="project" value="InterPro"/>
</dbReference>
<keyword evidence="3" id="KW-1185">Reference proteome</keyword>
<dbReference type="KEGG" id="ssai:N0B31_21760"/>
<evidence type="ECO:0000313" key="2">
    <source>
        <dbReference type="EMBL" id="UWM57068.1"/>
    </source>
</evidence>
<dbReference type="GO" id="GO:0003676">
    <property type="term" value="F:nucleic acid binding"/>
    <property type="evidence" value="ECO:0007669"/>
    <property type="project" value="InterPro"/>
</dbReference>
<keyword evidence="2" id="KW-0614">Plasmid</keyword>
<dbReference type="InterPro" id="IPR012337">
    <property type="entry name" value="RNaseH-like_sf"/>
</dbReference>